<dbReference type="Proteomes" id="UP000837857">
    <property type="component" value="Chromosome 6"/>
</dbReference>
<feature type="non-terminal residue" evidence="2">
    <location>
        <position position="1"/>
    </location>
</feature>
<sequence>MYNDRIRIHDRTNAFTYAVQGNRENFPIILNFLYNNFQRIRDTYGGPARLTIAINALAAFMRNFTHISEFQAWVYRNQIALGDSFSAGVGVVSTGIANLEWSNNVALELLTVIRGFTSSASAITMPTVLLIVGVAINYFNR</sequence>
<gene>
    <name evidence="2" type="ORF">IPOD504_LOCUS14901</name>
</gene>
<feature type="transmembrane region" description="Helical" evidence="1">
    <location>
        <begin position="79"/>
        <end position="99"/>
    </location>
</feature>
<keyword evidence="1" id="KW-0812">Transmembrane</keyword>
<accession>A0ABN8J5J8</accession>
<dbReference type="Gene3D" id="1.25.50.20">
    <property type="match status" value="1"/>
</dbReference>
<protein>
    <submittedName>
        <fullName evidence="2">Uncharacterized protein</fullName>
    </submittedName>
</protein>
<reference evidence="2" key="1">
    <citation type="submission" date="2022-03" db="EMBL/GenBank/DDBJ databases">
        <authorList>
            <person name="Martin H S."/>
        </authorList>
    </citation>
    <scope>NUCLEOTIDE SEQUENCE</scope>
</reference>
<organism evidence="2 3">
    <name type="scientific">Iphiclides podalirius</name>
    <name type="common">scarce swallowtail</name>
    <dbReference type="NCBI Taxonomy" id="110791"/>
    <lineage>
        <taxon>Eukaryota</taxon>
        <taxon>Metazoa</taxon>
        <taxon>Ecdysozoa</taxon>
        <taxon>Arthropoda</taxon>
        <taxon>Hexapoda</taxon>
        <taxon>Insecta</taxon>
        <taxon>Pterygota</taxon>
        <taxon>Neoptera</taxon>
        <taxon>Endopterygota</taxon>
        <taxon>Lepidoptera</taxon>
        <taxon>Glossata</taxon>
        <taxon>Ditrysia</taxon>
        <taxon>Papilionoidea</taxon>
        <taxon>Papilionidae</taxon>
        <taxon>Papilioninae</taxon>
        <taxon>Iphiclides</taxon>
    </lineage>
</organism>
<feature type="transmembrane region" description="Helical" evidence="1">
    <location>
        <begin position="119"/>
        <end position="139"/>
    </location>
</feature>
<name>A0ABN8J5J8_9NEOP</name>
<keyword evidence="1" id="KW-0472">Membrane</keyword>
<evidence type="ECO:0000313" key="3">
    <source>
        <dbReference type="Proteomes" id="UP000837857"/>
    </source>
</evidence>
<dbReference type="EMBL" id="OW152818">
    <property type="protein sequence ID" value="CAH2070912.1"/>
    <property type="molecule type" value="Genomic_DNA"/>
</dbReference>
<keyword evidence="1" id="KW-1133">Transmembrane helix</keyword>
<proteinExistence type="predicted"/>
<keyword evidence="3" id="KW-1185">Reference proteome</keyword>
<evidence type="ECO:0000256" key="1">
    <source>
        <dbReference type="SAM" id="Phobius"/>
    </source>
</evidence>
<evidence type="ECO:0000313" key="2">
    <source>
        <dbReference type="EMBL" id="CAH2070912.1"/>
    </source>
</evidence>